<dbReference type="Proteomes" id="UP000886879">
    <property type="component" value="Unassembled WGS sequence"/>
</dbReference>
<accession>A0A9D0YQL5</accession>
<dbReference type="Gene3D" id="3.10.450.40">
    <property type="match status" value="3"/>
</dbReference>
<evidence type="ECO:0000259" key="3">
    <source>
        <dbReference type="Pfam" id="PF03413"/>
    </source>
</evidence>
<keyword evidence="2" id="KW-1133">Transmembrane helix</keyword>
<organism evidence="5 6">
    <name type="scientific">Candidatus Enterenecus faecium</name>
    <dbReference type="NCBI Taxonomy" id="2840780"/>
    <lineage>
        <taxon>Bacteria</taxon>
        <taxon>Bacillati</taxon>
        <taxon>Bacillota</taxon>
        <taxon>Clostridia</taxon>
        <taxon>Eubacteriales</taxon>
        <taxon>Candidatus Enterenecus</taxon>
    </lineage>
</organism>
<feature type="domain" description="PepSY" evidence="3">
    <location>
        <begin position="441"/>
        <end position="501"/>
    </location>
</feature>
<evidence type="ECO:0000313" key="6">
    <source>
        <dbReference type="Proteomes" id="UP000886879"/>
    </source>
</evidence>
<keyword evidence="2" id="KW-0472">Membrane</keyword>
<gene>
    <name evidence="5" type="ORF">IAD31_01905</name>
</gene>
<keyword evidence="2" id="KW-0812">Transmembrane</keyword>
<reference evidence="5" key="1">
    <citation type="submission" date="2020-10" db="EMBL/GenBank/DDBJ databases">
        <authorList>
            <person name="Gilroy R."/>
        </authorList>
    </citation>
    <scope>NUCLEOTIDE SEQUENCE</scope>
    <source>
        <strain evidence="5">ChiGjej2B2-12916</strain>
    </source>
</reference>
<evidence type="ECO:0000256" key="2">
    <source>
        <dbReference type="SAM" id="Phobius"/>
    </source>
</evidence>
<feature type="compositionally biased region" description="Low complexity" evidence="1">
    <location>
        <begin position="415"/>
        <end position="437"/>
    </location>
</feature>
<name>A0A9D0YQL5_9FIRM</name>
<comment type="caution">
    <text evidence="5">The sequence shown here is derived from an EMBL/GenBank/DDBJ whole genome shotgun (WGS) entry which is preliminary data.</text>
</comment>
<sequence length="506" mass="53810">MTHEEIHKRIQQAATHAAPDQLDAILSACEEQKGTVISMKNNSNKRRWIAPLSAAAALAIVAGSIFGISRFQQASAADSVVTLDINPSIALSVNNKETVTTATPLNDDAKDIMGGMELEGTNLETAVNAIIGACLQKGYLDELENAILVSVENADADTATQLQNELTTTISGAFQSGAILTQTVTVDDDLAQLAQQYNISAGKASLIQGVIAQDSTLTFESLAPLSMSEISLIASSRNLTTTGVSQTGTTSDQAYIGQDAALQAACDHAGIATSNVQGLSTEFGWSPMGMVYELDFCSGGTEYEYKINATDGSVVKNEQEPCDHTWHTSSGNTGTQGNTAFIGESAATAAALTHAKVDQSAAQSLTVKLDEDDGVTYYEIEFCSAGVEYDYEINATTGDVVKFEQDACDHYAHRSGSNSSTNQSQNQNQNQGNSNGSYIGYDAALQAACKHAGVDASQVSRLENELDHDDGVARYEISFHVGNMEYEYEINATTGQVLKYESERDD</sequence>
<dbReference type="EMBL" id="DVFO01000017">
    <property type="protein sequence ID" value="HIQ60341.1"/>
    <property type="molecule type" value="Genomic_DNA"/>
</dbReference>
<evidence type="ECO:0000256" key="1">
    <source>
        <dbReference type="SAM" id="MobiDB-lite"/>
    </source>
</evidence>
<feature type="domain" description="PepSY" evidence="3">
    <location>
        <begin position="344"/>
        <end position="402"/>
    </location>
</feature>
<reference evidence="5" key="2">
    <citation type="journal article" date="2021" name="PeerJ">
        <title>Extensive microbial diversity within the chicken gut microbiome revealed by metagenomics and culture.</title>
        <authorList>
            <person name="Gilroy R."/>
            <person name="Ravi A."/>
            <person name="Getino M."/>
            <person name="Pursley I."/>
            <person name="Horton D.L."/>
            <person name="Alikhan N.F."/>
            <person name="Baker D."/>
            <person name="Gharbi K."/>
            <person name="Hall N."/>
            <person name="Watson M."/>
            <person name="Adriaenssens E.M."/>
            <person name="Foster-Nyarko E."/>
            <person name="Jarju S."/>
            <person name="Secka A."/>
            <person name="Antonio M."/>
            <person name="Oren A."/>
            <person name="Chaudhuri R.R."/>
            <person name="La Ragione R."/>
            <person name="Hildebrand F."/>
            <person name="Pallen M.J."/>
        </authorList>
    </citation>
    <scope>NUCLEOTIDE SEQUENCE</scope>
    <source>
        <strain evidence="5">ChiGjej2B2-12916</strain>
    </source>
</reference>
<feature type="region of interest" description="Disordered" evidence="1">
    <location>
        <begin position="412"/>
        <end position="437"/>
    </location>
</feature>
<dbReference type="AlphaFoldDB" id="A0A9D0YQL5"/>
<dbReference type="InterPro" id="IPR055431">
    <property type="entry name" value="RsgI_M"/>
</dbReference>
<evidence type="ECO:0000313" key="5">
    <source>
        <dbReference type="EMBL" id="HIQ60341.1"/>
    </source>
</evidence>
<feature type="domain" description="Anti-sigma factor RsgI-like middle" evidence="4">
    <location>
        <begin position="79"/>
        <end position="208"/>
    </location>
</feature>
<dbReference type="Pfam" id="PF03413">
    <property type="entry name" value="PepSY"/>
    <property type="match status" value="2"/>
</dbReference>
<dbReference type="Pfam" id="PF23750">
    <property type="entry name" value="RsgI_M"/>
    <property type="match status" value="1"/>
</dbReference>
<evidence type="ECO:0000259" key="4">
    <source>
        <dbReference type="Pfam" id="PF23750"/>
    </source>
</evidence>
<feature type="transmembrane region" description="Helical" evidence="2">
    <location>
        <begin position="48"/>
        <end position="68"/>
    </location>
</feature>
<proteinExistence type="predicted"/>
<dbReference type="InterPro" id="IPR025711">
    <property type="entry name" value="PepSY"/>
</dbReference>
<protein>
    <submittedName>
        <fullName evidence="5">PepSY domain-containing protein</fullName>
    </submittedName>
</protein>